<keyword evidence="9" id="KW-0464">Manganese</keyword>
<reference evidence="15 16" key="1">
    <citation type="submission" date="2005-09" db="EMBL/GenBank/DDBJ databases">
        <authorList>
            <person name="Woods D.E."/>
            <person name="Nierman W.C."/>
        </authorList>
    </citation>
    <scope>NUCLEOTIDE SEQUENCE [LARGE SCALE GENOMIC DNA]</scope>
    <source>
        <strain evidence="15 16">1710b</strain>
    </source>
</reference>
<comment type="cofactor">
    <cofactor evidence="2">
        <name>Mn(2+)</name>
        <dbReference type="ChEBI" id="CHEBI:29035"/>
    </cofactor>
</comment>
<dbReference type="GO" id="GO:0006508">
    <property type="term" value="P:proteolysis"/>
    <property type="evidence" value="ECO:0007669"/>
    <property type="project" value="UniProtKB-KW"/>
</dbReference>
<dbReference type="InterPro" id="IPR000994">
    <property type="entry name" value="Pept_M24"/>
</dbReference>
<organism evidence="15 16">
    <name type="scientific">Burkholderia pseudomallei (strain 1710b)</name>
    <dbReference type="NCBI Taxonomy" id="320372"/>
    <lineage>
        <taxon>Bacteria</taxon>
        <taxon>Pseudomonadati</taxon>
        <taxon>Pseudomonadota</taxon>
        <taxon>Betaproteobacteria</taxon>
        <taxon>Burkholderiales</taxon>
        <taxon>Burkholderiaceae</taxon>
        <taxon>Burkholderia</taxon>
        <taxon>pseudomallei group</taxon>
    </lineage>
</organism>
<dbReference type="PANTHER" id="PTHR43226:SF4">
    <property type="entry name" value="XAA-PRO AMINOPEPTIDASE 3"/>
    <property type="match status" value="1"/>
</dbReference>
<dbReference type="FunFam" id="3.90.230.10:FF:000002">
    <property type="entry name" value="Xaa-Pro aminopeptidase 3"/>
    <property type="match status" value="1"/>
</dbReference>
<comment type="similarity">
    <text evidence="3 13">Belongs to the peptidase M24B family.</text>
</comment>
<dbReference type="PROSITE" id="PS00491">
    <property type="entry name" value="PROLINE_PEPTIDASE"/>
    <property type="match status" value="1"/>
</dbReference>
<proteinExistence type="inferred from homology"/>
<keyword evidence="5" id="KW-0645">Protease</keyword>
<protein>
    <recommendedName>
        <fullName evidence="10">Xaa-Pro aminopeptidase</fullName>
        <ecNumber evidence="4">3.4.11.9</ecNumber>
    </recommendedName>
    <alternativeName>
        <fullName evidence="11">Aminopeptidase P II</fullName>
    </alternativeName>
    <alternativeName>
        <fullName evidence="12">X-Pro aminopeptidase</fullName>
    </alternativeName>
</protein>
<dbReference type="InterPro" id="IPR007865">
    <property type="entry name" value="Aminopep_P_N"/>
</dbReference>
<dbReference type="EnsemblBacteria" id="ABA50277">
    <property type="protein sequence ID" value="ABA50277"/>
    <property type="gene ID" value="BURPS1710b_3399"/>
</dbReference>
<dbReference type="Gene3D" id="3.40.350.10">
    <property type="entry name" value="Creatinase/prolidase N-terminal domain"/>
    <property type="match status" value="1"/>
</dbReference>
<keyword evidence="15" id="KW-0031">Aminopeptidase</keyword>
<dbReference type="GO" id="GO:0005829">
    <property type="term" value="C:cytosol"/>
    <property type="evidence" value="ECO:0007669"/>
    <property type="project" value="TreeGrafter"/>
</dbReference>
<dbReference type="InterPro" id="IPR001131">
    <property type="entry name" value="Peptidase_M24B_aminopep-P_CS"/>
</dbReference>
<evidence type="ECO:0000256" key="9">
    <source>
        <dbReference type="ARBA" id="ARBA00023211"/>
    </source>
</evidence>
<dbReference type="PANTHER" id="PTHR43226">
    <property type="entry name" value="XAA-PRO AMINOPEPTIDASE 3"/>
    <property type="match status" value="1"/>
</dbReference>
<feature type="domain" description="Aminopeptidase P N-terminal" evidence="14">
    <location>
        <begin position="183"/>
        <end position="321"/>
    </location>
</feature>
<comment type="catalytic activity">
    <reaction evidence="1">
        <text>Release of any N-terminal amino acid, including proline, that is linked to proline, even from a dipeptide or tripeptide.</text>
        <dbReference type="EC" id="3.4.11.9"/>
    </reaction>
</comment>
<evidence type="ECO:0000256" key="2">
    <source>
        <dbReference type="ARBA" id="ARBA00001936"/>
    </source>
</evidence>
<dbReference type="SUPFAM" id="SSF55920">
    <property type="entry name" value="Creatinase/aminopeptidase"/>
    <property type="match status" value="1"/>
</dbReference>
<accession>Q3JNT3</accession>
<dbReference type="SMART" id="SM01011">
    <property type="entry name" value="AMP_N"/>
    <property type="match status" value="1"/>
</dbReference>
<dbReference type="HOGENOM" id="CLU_017266_1_0_4"/>
<dbReference type="InterPro" id="IPR052433">
    <property type="entry name" value="X-Pro_dipept-like"/>
</dbReference>
<dbReference type="AlphaFoldDB" id="Q3JNT3"/>
<dbReference type="Proteomes" id="UP000002700">
    <property type="component" value="Chromosome I"/>
</dbReference>
<dbReference type="KEGG" id="bpm:BURPS1710b_3399"/>
<evidence type="ECO:0000256" key="6">
    <source>
        <dbReference type="ARBA" id="ARBA00022723"/>
    </source>
</evidence>
<keyword evidence="6 13" id="KW-0479">Metal-binding</keyword>
<dbReference type="SUPFAM" id="SSF53092">
    <property type="entry name" value="Creatinase/prolidase N-terminal domain"/>
    <property type="match status" value="1"/>
</dbReference>
<name>Q3JNT3_BURP1</name>
<dbReference type="Gene3D" id="3.90.230.10">
    <property type="entry name" value="Creatinase/methionine aminopeptidase superfamily"/>
    <property type="match status" value="1"/>
</dbReference>
<dbReference type="InterPro" id="IPR029149">
    <property type="entry name" value="Creatin/AminoP/Spt16_N"/>
</dbReference>
<evidence type="ECO:0000256" key="3">
    <source>
        <dbReference type="ARBA" id="ARBA00008766"/>
    </source>
</evidence>
<evidence type="ECO:0000313" key="15">
    <source>
        <dbReference type="EMBL" id="ABA50277.1"/>
    </source>
</evidence>
<dbReference type="GO" id="GO:0030145">
    <property type="term" value="F:manganese ion binding"/>
    <property type="evidence" value="ECO:0007669"/>
    <property type="project" value="InterPro"/>
</dbReference>
<dbReference type="GO" id="GO:0070006">
    <property type="term" value="F:metalloaminopeptidase activity"/>
    <property type="evidence" value="ECO:0007669"/>
    <property type="project" value="InterPro"/>
</dbReference>
<dbReference type="Pfam" id="PF00557">
    <property type="entry name" value="Peptidase_M24"/>
    <property type="match status" value="1"/>
</dbReference>
<keyword evidence="7 15" id="KW-0378">Hydrolase</keyword>
<evidence type="ECO:0000256" key="4">
    <source>
        <dbReference type="ARBA" id="ARBA00012574"/>
    </source>
</evidence>
<dbReference type="EMBL" id="CP000124">
    <property type="protein sequence ID" value="ABA50277.1"/>
    <property type="molecule type" value="Genomic_DNA"/>
</dbReference>
<dbReference type="Pfam" id="PF05195">
    <property type="entry name" value="AMP_N"/>
    <property type="match status" value="1"/>
</dbReference>
<evidence type="ECO:0000256" key="13">
    <source>
        <dbReference type="RuleBase" id="RU000590"/>
    </source>
</evidence>
<evidence type="ECO:0000256" key="12">
    <source>
        <dbReference type="ARBA" id="ARBA00081411"/>
    </source>
</evidence>
<dbReference type="CDD" id="cd01087">
    <property type="entry name" value="Prolidase"/>
    <property type="match status" value="1"/>
</dbReference>
<gene>
    <name evidence="15" type="primary">pepP</name>
    <name evidence="15" type="ordered locus">BURPS1710b_3399</name>
</gene>
<evidence type="ECO:0000256" key="7">
    <source>
        <dbReference type="ARBA" id="ARBA00022801"/>
    </source>
</evidence>
<evidence type="ECO:0000256" key="10">
    <source>
        <dbReference type="ARBA" id="ARBA00069363"/>
    </source>
</evidence>
<evidence type="ECO:0000256" key="8">
    <source>
        <dbReference type="ARBA" id="ARBA00023049"/>
    </source>
</evidence>
<evidence type="ECO:0000313" key="16">
    <source>
        <dbReference type="Proteomes" id="UP000002700"/>
    </source>
</evidence>
<evidence type="ECO:0000256" key="5">
    <source>
        <dbReference type="ARBA" id="ARBA00022670"/>
    </source>
</evidence>
<evidence type="ECO:0000256" key="1">
    <source>
        <dbReference type="ARBA" id="ARBA00001424"/>
    </source>
</evidence>
<sequence>MSPIITGRCAFVDNRPSGLWMVCNNRVGRAGHATRTKQRRLPRGFPFRFAPCDRGARRRAARIGHANRACKAALGSSTRESGTRINAGMKRAVRLHISPRTAPSRIGRSLPPAVRAAACGCHREHAFARGPRARMQPRSRIAARAASHCRTAPRPHERRAIRRARPARRRYNRVMNQPTEPALALDVYRQRRDRVLASLRAQGGGVAIVPTAPEVPRNRDSDYPYRHDSYFYYLTGFAEPDALLVLDASAAGDAPRSILFCRAKNPEREIWEGFHFGPEAARDAFGFDAAFPYDALDAEMPRIVADAPALHYRFGVSAAFDARLNGWLDAVRARARAGVAAPGAAFDLGPLLDDMRLVKDAHEQATMRRAADISALAHRRAMAACRPGIREYELEAELLYTFRRHGAQSPAYGSIVATGANACVLHYPAGNAVVADGELVLIDAACELDGYASDITRTFPANGRFSGPQRALYDIVLAAQEAAIAATRAGTQFDAPHDAAVRVLAQGMLDTGLVPKTRFASVDDVIAERAYTRFYMHRTGHWLGMDVHDCGDYRERGAPRDDDGALPSRVLHPGMALTIEPGLYVRPGEDVPQAFWNIGIRIEDDAFVTPTGCELITRGVPVAADEIEALMRDARPAPRPQP</sequence>
<dbReference type="InterPro" id="IPR036005">
    <property type="entry name" value="Creatinase/aminopeptidase-like"/>
</dbReference>
<keyword evidence="8" id="KW-0482">Metalloprotease</keyword>
<evidence type="ECO:0000259" key="14">
    <source>
        <dbReference type="SMART" id="SM01011"/>
    </source>
</evidence>
<dbReference type="EC" id="3.4.11.9" evidence="4"/>
<evidence type="ECO:0000256" key="11">
    <source>
        <dbReference type="ARBA" id="ARBA00075356"/>
    </source>
</evidence>